<keyword evidence="2" id="KW-1185">Reference proteome</keyword>
<reference evidence="1 2" key="1">
    <citation type="submission" date="2021-06" db="EMBL/GenBank/DDBJ databases">
        <authorList>
            <person name="Kallberg Y."/>
            <person name="Tangrot J."/>
            <person name="Rosling A."/>
        </authorList>
    </citation>
    <scope>NUCLEOTIDE SEQUENCE [LARGE SCALE GENOMIC DNA]</scope>
    <source>
        <strain evidence="1 2">120-4 pot B 10/14</strain>
    </source>
</reference>
<proteinExistence type="predicted"/>
<protein>
    <submittedName>
        <fullName evidence="1">31544_t:CDS:1</fullName>
    </submittedName>
</protein>
<comment type="caution">
    <text evidence="1">The sequence shown here is derived from an EMBL/GenBank/DDBJ whole genome shotgun (WGS) entry which is preliminary data.</text>
</comment>
<dbReference type="EMBL" id="CAJVQB010038738">
    <property type="protein sequence ID" value="CAG8826589.1"/>
    <property type="molecule type" value="Genomic_DNA"/>
</dbReference>
<accession>A0ABN7WBZ1</accession>
<sequence>SLSRARRLKNQIDTLVYAFYLGQLLETITKPERTTCNKLLTRYFILVSIRTYYIFENLGIEQIYRSSTINLRMISKLKSREFQNLVKLTDLMKNELVNANANSPQETILEKDDHHLARSNSV</sequence>
<name>A0ABN7WBZ1_GIGMA</name>
<evidence type="ECO:0000313" key="1">
    <source>
        <dbReference type="EMBL" id="CAG8826589.1"/>
    </source>
</evidence>
<organism evidence="1 2">
    <name type="scientific">Gigaspora margarita</name>
    <dbReference type="NCBI Taxonomy" id="4874"/>
    <lineage>
        <taxon>Eukaryota</taxon>
        <taxon>Fungi</taxon>
        <taxon>Fungi incertae sedis</taxon>
        <taxon>Mucoromycota</taxon>
        <taxon>Glomeromycotina</taxon>
        <taxon>Glomeromycetes</taxon>
        <taxon>Diversisporales</taxon>
        <taxon>Gigasporaceae</taxon>
        <taxon>Gigaspora</taxon>
    </lineage>
</organism>
<gene>
    <name evidence="1" type="ORF">GMARGA_LOCUS29169</name>
</gene>
<evidence type="ECO:0000313" key="2">
    <source>
        <dbReference type="Proteomes" id="UP000789901"/>
    </source>
</evidence>
<dbReference type="Proteomes" id="UP000789901">
    <property type="component" value="Unassembled WGS sequence"/>
</dbReference>
<feature type="non-terminal residue" evidence="1">
    <location>
        <position position="1"/>
    </location>
</feature>